<accession>A0AAE3J2V1</accession>
<dbReference type="Proteomes" id="UP001208041">
    <property type="component" value="Unassembled WGS sequence"/>
</dbReference>
<name>A0AAE3J2V1_9RHOB</name>
<dbReference type="AlphaFoldDB" id="A0AAE3J2V1"/>
<evidence type="ECO:0000313" key="1">
    <source>
        <dbReference type="EMBL" id="MCV6825875.1"/>
    </source>
</evidence>
<dbReference type="RefSeq" id="WP_263954833.1">
    <property type="nucleotide sequence ID" value="NZ_JAOYFC010000004.1"/>
</dbReference>
<reference evidence="1" key="1">
    <citation type="submission" date="2022-10" db="EMBL/GenBank/DDBJ databases">
        <authorList>
            <person name="Yue Y."/>
        </authorList>
    </citation>
    <scope>NUCLEOTIDE SEQUENCE</scope>
    <source>
        <strain evidence="1">Z654</strain>
    </source>
</reference>
<evidence type="ECO:0000313" key="2">
    <source>
        <dbReference type="Proteomes" id="UP001208041"/>
    </source>
</evidence>
<sequence length="127" mass="14160">MSKLTLEKTRIIEGVWEGRLTRDDGYDGIPLVSVKHLDQEIEGVMQDDIPNDANSWTVKVPIPANLLAEGVHTFVILDAKSGETLNSFSVITGEALAEDIRAEVDLLRDELDMLKRAFRRHCAETAN</sequence>
<proteinExistence type="predicted"/>
<protein>
    <submittedName>
        <fullName evidence="1">Uncharacterized protein</fullName>
    </submittedName>
</protein>
<gene>
    <name evidence="1" type="ORF">OH136_15035</name>
</gene>
<dbReference type="EMBL" id="JAOYFC010000004">
    <property type="protein sequence ID" value="MCV6825875.1"/>
    <property type="molecule type" value="Genomic_DNA"/>
</dbReference>
<organism evidence="1 2">
    <name type="scientific">Halocynthiibacter halioticoli</name>
    <dbReference type="NCBI Taxonomy" id="2986804"/>
    <lineage>
        <taxon>Bacteria</taxon>
        <taxon>Pseudomonadati</taxon>
        <taxon>Pseudomonadota</taxon>
        <taxon>Alphaproteobacteria</taxon>
        <taxon>Rhodobacterales</taxon>
        <taxon>Paracoccaceae</taxon>
        <taxon>Halocynthiibacter</taxon>
    </lineage>
</organism>
<comment type="caution">
    <text evidence="1">The sequence shown here is derived from an EMBL/GenBank/DDBJ whole genome shotgun (WGS) entry which is preliminary data.</text>
</comment>
<keyword evidence="2" id="KW-1185">Reference proteome</keyword>